<dbReference type="InterPro" id="IPR000219">
    <property type="entry name" value="DH_dom"/>
</dbReference>
<evidence type="ECO:0000256" key="1">
    <source>
        <dbReference type="SAM" id="MobiDB-lite"/>
    </source>
</evidence>
<gene>
    <name evidence="3" type="ORF">EB796_023326</name>
</gene>
<dbReference type="Proteomes" id="UP000593567">
    <property type="component" value="Unassembled WGS sequence"/>
</dbReference>
<dbReference type="InterPro" id="IPR043537">
    <property type="entry name" value="Tiam1/Tiam2/Sif"/>
</dbReference>
<proteinExistence type="predicted"/>
<dbReference type="PANTHER" id="PTHR46001">
    <property type="entry name" value="TIAM (MAMMALIAN TUMOR INVASION AND METASTASIS FACTOR) HOMOLOG"/>
    <property type="match status" value="1"/>
</dbReference>
<feature type="compositionally biased region" description="Polar residues" evidence="1">
    <location>
        <begin position="562"/>
        <end position="578"/>
    </location>
</feature>
<dbReference type="PROSITE" id="PS00741">
    <property type="entry name" value="DH_1"/>
    <property type="match status" value="1"/>
</dbReference>
<evidence type="ECO:0000259" key="2">
    <source>
        <dbReference type="PROSITE" id="PS50010"/>
    </source>
</evidence>
<dbReference type="CDD" id="cd00160">
    <property type="entry name" value="RhoGEF"/>
    <property type="match status" value="1"/>
</dbReference>
<dbReference type="InterPro" id="IPR035899">
    <property type="entry name" value="DBL_dom_sf"/>
</dbReference>
<dbReference type="EMBL" id="VXIV02003315">
    <property type="protein sequence ID" value="KAF6018355.1"/>
    <property type="molecule type" value="Genomic_DNA"/>
</dbReference>
<reference evidence="3" key="1">
    <citation type="submission" date="2020-06" db="EMBL/GenBank/DDBJ databases">
        <title>Draft genome of Bugula neritina, a colonial animal packing powerful symbionts and potential medicines.</title>
        <authorList>
            <person name="Rayko M."/>
        </authorList>
    </citation>
    <scope>NUCLEOTIDE SEQUENCE [LARGE SCALE GENOMIC DNA]</scope>
    <source>
        <strain evidence="3">Kwan_BN1</strain>
    </source>
</reference>
<dbReference type="InterPro" id="IPR001331">
    <property type="entry name" value="GDS_CDC24_CS"/>
</dbReference>
<dbReference type="PROSITE" id="PS50010">
    <property type="entry name" value="DH_2"/>
    <property type="match status" value="1"/>
</dbReference>
<dbReference type="PANTHER" id="PTHR46001:SF3">
    <property type="entry name" value="PROTEIN STILL LIFE, ISOFORM SIF TYPE 1"/>
    <property type="match status" value="1"/>
</dbReference>
<dbReference type="Pfam" id="PF00621">
    <property type="entry name" value="RhoGEF"/>
    <property type="match status" value="1"/>
</dbReference>
<dbReference type="AlphaFoldDB" id="A0A7J7IX09"/>
<feature type="compositionally biased region" description="Polar residues" evidence="1">
    <location>
        <begin position="533"/>
        <end position="545"/>
    </location>
</feature>
<dbReference type="SUPFAM" id="SSF48065">
    <property type="entry name" value="DBL homology domain (DH-domain)"/>
    <property type="match status" value="1"/>
</dbReference>
<feature type="region of interest" description="Disordered" evidence="1">
    <location>
        <begin position="509"/>
        <end position="582"/>
    </location>
</feature>
<evidence type="ECO:0000313" key="3">
    <source>
        <dbReference type="EMBL" id="KAF6018355.1"/>
    </source>
</evidence>
<dbReference type="GO" id="GO:0005085">
    <property type="term" value="F:guanyl-nucleotide exchange factor activity"/>
    <property type="evidence" value="ECO:0007669"/>
    <property type="project" value="InterPro"/>
</dbReference>
<dbReference type="Gene3D" id="1.20.900.10">
    <property type="entry name" value="Dbl homology (DH) domain"/>
    <property type="match status" value="1"/>
</dbReference>
<dbReference type="Pfam" id="PF23014">
    <property type="entry name" value="PH_Tiam1"/>
    <property type="match status" value="1"/>
</dbReference>
<dbReference type="SMART" id="SM00325">
    <property type="entry name" value="RhoGEF"/>
    <property type="match status" value="1"/>
</dbReference>
<dbReference type="GO" id="GO:0007264">
    <property type="term" value="P:small GTPase-mediated signal transduction"/>
    <property type="evidence" value="ECO:0007669"/>
    <property type="project" value="InterPro"/>
</dbReference>
<dbReference type="Gene3D" id="2.30.29.30">
    <property type="entry name" value="Pleckstrin-homology domain (PH domain)/Phosphotyrosine-binding domain (PTB)"/>
    <property type="match status" value="1"/>
</dbReference>
<dbReference type="OrthoDB" id="8059989at2759"/>
<comment type="caution">
    <text evidence="3">The sequence shown here is derived from an EMBL/GenBank/DDBJ whole genome shotgun (WGS) entry which is preliminary data.</text>
</comment>
<keyword evidence="4" id="KW-1185">Reference proteome</keyword>
<feature type="domain" description="DH" evidence="2">
    <location>
        <begin position="47"/>
        <end position="239"/>
    </location>
</feature>
<protein>
    <recommendedName>
        <fullName evidence="2">DH domain-containing protein</fullName>
    </recommendedName>
</protein>
<name>A0A7J7IX09_BUGNE</name>
<dbReference type="SUPFAM" id="SSF50729">
    <property type="entry name" value="PH domain-like"/>
    <property type="match status" value="1"/>
</dbReference>
<organism evidence="3 4">
    <name type="scientific">Bugula neritina</name>
    <name type="common">Brown bryozoan</name>
    <name type="synonym">Sertularia neritina</name>
    <dbReference type="NCBI Taxonomy" id="10212"/>
    <lineage>
        <taxon>Eukaryota</taxon>
        <taxon>Metazoa</taxon>
        <taxon>Spiralia</taxon>
        <taxon>Lophotrochozoa</taxon>
        <taxon>Bryozoa</taxon>
        <taxon>Gymnolaemata</taxon>
        <taxon>Cheilostomatida</taxon>
        <taxon>Flustrina</taxon>
        <taxon>Buguloidea</taxon>
        <taxon>Bugulidae</taxon>
        <taxon>Bugula</taxon>
    </lineage>
</organism>
<dbReference type="InterPro" id="IPR011993">
    <property type="entry name" value="PH-like_dom_sf"/>
</dbReference>
<feature type="compositionally biased region" description="Polar residues" evidence="1">
    <location>
        <begin position="516"/>
        <end position="526"/>
    </location>
</feature>
<accession>A0A7J7IX09</accession>
<dbReference type="InterPro" id="IPR055230">
    <property type="entry name" value="PH_Tiam1/2"/>
</dbReference>
<evidence type="ECO:0000313" key="4">
    <source>
        <dbReference type="Proteomes" id="UP000593567"/>
    </source>
</evidence>
<sequence>MKFKQKYLPFGKTAEQVTHFCRMANEKLADDLPIILPSIQPLTDTQKLRKVILELINTEKSYVRDLSMLMERYLEPLKEETFLSSDEVVRLVGNIQEIVHFQKQFLKNLEESIDDESFPLYSSACEFKKVLFSIAGSFLFYANHFKLYSSFCASHSRAQKVLSPEENAELYEFLHARNPKQQHSATLESYLIKPIQRILKYPLLLQQLRGLTHPSSNEYNHLNDALKAMESVAEHINEMQKIYEEFGSMFDEITKSHSMKHSSQSNDKKKLELNVGDLQYYGEGEWLNAYDDVSKPKKGLEHITTIFVFKHGVVLLCQEKLKGKPGKNKSSSNRNSFLESASTAGCIYHKFLPVTEIQVRTLPTTHAGGPVALWEILHLKSTSESRPEKIYHMACSNVEKRNDFLKHMRIIIRESVKKMAVPKHKPVDTEVRLRHSVIDHTRHSVVEPRLRHSVTTDLRAHSNMAATSLNLHDNRYSMNLDCEKLTIPELDQRSRTFGDLVDLHDGGGLSLRHTSKNSVNSDTSHGSGAVLVHTSQDPMTYSSKGSLDYVEPSSPVWEKRSGSPSNLDSLSHTRTQSGESRRSMKIHEYYINGATEC</sequence>